<comment type="subcellular location">
    <subcellularLocation>
        <location evidence="1">Secreted</location>
    </subcellularLocation>
</comment>
<evidence type="ECO:0000256" key="1">
    <source>
        <dbReference type="ARBA" id="ARBA00004613"/>
    </source>
</evidence>
<dbReference type="AlphaFoldDB" id="A0A6P3VE83"/>
<evidence type="ECO:0000256" key="7">
    <source>
        <dbReference type="ARBA" id="ARBA00045485"/>
    </source>
</evidence>
<feature type="chain" id="PRO_5027684611" description="Ribonuclease K6" evidence="8">
    <location>
        <begin position="35"/>
        <end position="155"/>
    </location>
</feature>
<dbReference type="InParanoid" id="A0A6P3VE83"/>
<sequence length="155" mass="17348">MKLTRSPEVLVSEEQRSPLLLLLGLLGLVRSCSAQTPFKKFEVQHVQPNSLPCDQAMISVNKAAQKCTPTHTFLHKAPQDVIAICRLPTTPCRSGQNKCHLSACPVRMTECQLIGKDQFPNCRYTDTHRVQNFIVACDPRQPGDPRDPLLPVYLD</sequence>
<evidence type="ECO:0000256" key="3">
    <source>
        <dbReference type="ARBA" id="ARBA00022525"/>
    </source>
</evidence>
<dbReference type="FunCoup" id="A0A6P3VE83">
    <property type="interactions" value="51"/>
</dbReference>
<dbReference type="PRINTS" id="PR00794">
    <property type="entry name" value="RIBONUCLEASE"/>
</dbReference>
<feature type="signal peptide" evidence="8">
    <location>
        <begin position="1"/>
        <end position="34"/>
    </location>
</feature>
<organism evidence="10 11">
    <name type="scientific">Octodon degus</name>
    <name type="common">Degu</name>
    <name type="synonym">Sciurus degus</name>
    <dbReference type="NCBI Taxonomy" id="10160"/>
    <lineage>
        <taxon>Eukaryota</taxon>
        <taxon>Metazoa</taxon>
        <taxon>Chordata</taxon>
        <taxon>Craniata</taxon>
        <taxon>Vertebrata</taxon>
        <taxon>Euteleostomi</taxon>
        <taxon>Mammalia</taxon>
        <taxon>Eutheria</taxon>
        <taxon>Euarchontoglires</taxon>
        <taxon>Glires</taxon>
        <taxon>Rodentia</taxon>
        <taxon>Hystricomorpha</taxon>
        <taxon>Octodontidae</taxon>
        <taxon>Octodon</taxon>
    </lineage>
</organism>
<accession>A0A6P3VE83</accession>
<evidence type="ECO:0000256" key="6">
    <source>
        <dbReference type="ARBA" id="ARBA00039800"/>
    </source>
</evidence>
<dbReference type="OrthoDB" id="9445034at2759"/>
<dbReference type="SMART" id="SM00092">
    <property type="entry name" value="RNAse_Pc"/>
    <property type="match status" value="1"/>
</dbReference>
<dbReference type="InterPro" id="IPR036816">
    <property type="entry name" value="RNaseA-like_dom_sf"/>
</dbReference>
<dbReference type="CDD" id="cd06265">
    <property type="entry name" value="RNase_A_canonical"/>
    <property type="match status" value="1"/>
</dbReference>
<evidence type="ECO:0000313" key="11">
    <source>
        <dbReference type="RefSeq" id="XP_012372991.1"/>
    </source>
</evidence>
<dbReference type="PANTHER" id="PTHR11437">
    <property type="entry name" value="RIBONUCLEASE"/>
    <property type="match status" value="1"/>
</dbReference>
<evidence type="ECO:0000313" key="10">
    <source>
        <dbReference type="Proteomes" id="UP000515203"/>
    </source>
</evidence>
<dbReference type="GeneID" id="101588967"/>
<dbReference type="SUPFAM" id="SSF54076">
    <property type="entry name" value="RNase A-like"/>
    <property type="match status" value="1"/>
</dbReference>
<dbReference type="GO" id="GO:0050830">
    <property type="term" value="P:defense response to Gram-positive bacterium"/>
    <property type="evidence" value="ECO:0007669"/>
    <property type="project" value="TreeGrafter"/>
</dbReference>
<dbReference type="RefSeq" id="XP_012372991.1">
    <property type="nucleotide sequence ID" value="XM_012517537.2"/>
</dbReference>
<keyword evidence="4 8" id="KW-0732">Signal</keyword>
<dbReference type="Proteomes" id="UP000515203">
    <property type="component" value="Unplaced"/>
</dbReference>
<keyword evidence="5" id="KW-1015">Disulfide bond</keyword>
<comment type="similarity">
    <text evidence="2">Belongs to the pancreatic ribonuclease family.</text>
</comment>
<keyword evidence="3" id="KW-0964">Secreted</keyword>
<dbReference type="GO" id="GO:0003676">
    <property type="term" value="F:nucleic acid binding"/>
    <property type="evidence" value="ECO:0007669"/>
    <property type="project" value="InterPro"/>
</dbReference>
<evidence type="ECO:0000259" key="9">
    <source>
        <dbReference type="SMART" id="SM00092"/>
    </source>
</evidence>
<protein>
    <recommendedName>
        <fullName evidence="6">Ribonuclease K6</fullName>
    </recommendedName>
</protein>
<gene>
    <name evidence="11" type="primary">LOC101588967</name>
</gene>
<dbReference type="GO" id="GO:0004540">
    <property type="term" value="F:RNA nuclease activity"/>
    <property type="evidence" value="ECO:0007669"/>
    <property type="project" value="TreeGrafter"/>
</dbReference>
<dbReference type="PANTHER" id="PTHR11437:SF4">
    <property type="entry name" value="RIBONUCLEASE K6"/>
    <property type="match status" value="1"/>
</dbReference>
<dbReference type="Pfam" id="PF00074">
    <property type="entry name" value="RnaseA"/>
    <property type="match status" value="1"/>
</dbReference>
<dbReference type="GO" id="GO:0005576">
    <property type="term" value="C:extracellular region"/>
    <property type="evidence" value="ECO:0007669"/>
    <property type="project" value="UniProtKB-SubCell"/>
</dbReference>
<evidence type="ECO:0000256" key="4">
    <source>
        <dbReference type="ARBA" id="ARBA00022729"/>
    </source>
</evidence>
<comment type="function">
    <text evidence="7">Ribonuclease which shows a preference for the pyrimidines uridine and cytosine. Has potent antibacterial activity against a range of Gram-positive and Gram-negative bacteria, including P.aeruginosa, A.baumanii, M.luteus, S.aureus, E.faecalis, E.faecium, S.saprophyticus and E.coli. Causes loss of bacterial membrane integrity, and also promotes agglutination of Gram-negative bacteria. Probably contributes to urinary tract sterility. Bactericidal activity is independent of RNase activity.</text>
</comment>
<evidence type="ECO:0000256" key="2">
    <source>
        <dbReference type="ARBA" id="ARBA00005600"/>
    </source>
</evidence>
<dbReference type="Gene3D" id="3.10.130.10">
    <property type="entry name" value="Ribonuclease A-like domain"/>
    <property type="match status" value="1"/>
</dbReference>
<proteinExistence type="inferred from homology"/>
<feature type="domain" description="Ribonuclease A-domain" evidence="9">
    <location>
        <begin position="34"/>
        <end position="155"/>
    </location>
</feature>
<reference evidence="11" key="1">
    <citation type="submission" date="2025-08" db="UniProtKB">
        <authorList>
            <consortium name="RefSeq"/>
        </authorList>
    </citation>
    <scope>IDENTIFICATION</scope>
</reference>
<evidence type="ECO:0000256" key="5">
    <source>
        <dbReference type="ARBA" id="ARBA00023157"/>
    </source>
</evidence>
<keyword evidence="10" id="KW-1185">Reference proteome</keyword>
<name>A0A6P3VE83_OCTDE</name>
<evidence type="ECO:0000256" key="8">
    <source>
        <dbReference type="SAM" id="SignalP"/>
    </source>
</evidence>
<dbReference type="InterPro" id="IPR023412">
    <property type="entry name" value="RNaseA_domain"/>
</dbReference>
<dbReference type="InterPro" id="IPR001427">
    <property type="entry name" value="RNaseA"/>
</dbReference>